<evidence type="ECO:0000313" key="15">
    <source>
        <dbReference type="EMBL" id="HJC71210.1"/>
    </source>
</evidence>
<comment type="subunit">
    <text evidence="3">Heterodimer of HisH and HisF.</text>
</comment>
<evidence type="ECO:0000256" key="8">
    <source>
        <dbReference type="ARBA" id="ARBA00023239"/>
    </source>
</evidence>
<dbReference type="InterPro" id="IPR013785">
    <property type="entry name" value="Aldolase_TIM"/>
</dbReference>
<proteinExistence type="inferred from homology"/>
<comment type="catalytic activity">
    <reaction evidence="13">
        <text>5-[(5-phospho-1-deoxy-D-ribulos-1-ylimino)methylamino]-1-(5-phospho-beta-D-ribosyl)imidazole-4-carboxamide + L-glutamine = D-erythro-1-(imidazol-4-yl)glycerol 3-phosphate + 5-amino-1-(5-phospho-beta-D-ribosyl)imidazole-4-carboxamide + L-glutamate + H(+)</text>
        <dbReference type="Rhea" id="RHEA:24793"/>
        <dbReference type="ChEBI" id="CHEBI:15378"/>
        <dbReference type="ChEBI" id="CHEBI:29985"/>
        <dbReference type="ChEBI" id="CHEBI:58278"/>
        <dbReference type="ChEBI" id="CHEBI:58359"/>
        <dbReference type="ChEBI" id="CHEBI:58475"/>
        <dbReference type="ChEBI" id="CHEBI:58525"/>
        <dbReference type="EC" id="4.3.2.10"/>
    </reaction>
</comment>
<dbReference type="PANTHER" id="PTHR21235:SF2">
    <property type="entry name" value="IMIDAZOLE GLYCEROL PHOSPHATE SYNTHASE HISHF"/>
    <property type="match status" value="1"/>
</dbReference>
<comment type="pathway">
    <text evidence="1">Amino-acid biosynthesis; L-histidine biosynthesis; L-histidine from 5-phospho-alpha-D-ribose 1-diphosphate: step 5/9.</text>
</comment>
<dbReference type="SUPFAM" id="SSF51366">
    <property type="entry name" value="Ribulose-phoshate binding barrel"/>
    <property type="match status" value="1"/>
</dbReference>
<dbReference type="EMBL" id="DWWA01000002">
    <property type="protein sequence ID" value="HJC71210.1"/>
    <property type="molecule type" value="Genomic_DNA"/>
</dbReference>
<evidence type="ECO:0000256" key="4">
    <source>
        <dbReference type="ARBA" id="ARBA00012809"/>
    </source>
</evidence>
<dbReference type="GO" id="GO:0016829">
    <property type="term" value="F:lyase activity"/>
    <property type="evidence" value="ECO:0007669"/>
    <property type="project" value="UniProtKB-KW"/>
</dbReference>
<evidence type="ECO:0000256" key="12">
    <source>
        <dbReference type="ARBA" id="ARBA00032401"/>
    </source>
</evidence>
<name>A0A9D2Q497_9FIRM</name>
<evidence type="ECO:0000256" key="6">
    <source>
        <dbReference type="ARBA" id="ARBA00022605"/>
    </source>
</evidence>
<dbReference type="InterPro" id="IPR004651">
    <property type="entry name" value="HisF"/>
</dbReference>
<evidence type="ECO:0000256" key="9">
    <source>
        <dbReference type="ARBA" id="ARBA00025475"/>
    </source>
</evidence>
<dbReference type="CDD" id="cd04731">
    <property type="entry name" value="HisF"/>
    <property type="match status" value="1"/>
</dbReference>
<evidence type="ECO:0000256" key="3">
    <source>
        <dbReference type="ARBA" id="ARBA00011152"/>
    </source>
</evidence>
<evidence type="ECO:0000256" key="10">
    <source>
        <dbReference type="ARBA" id="ARBA00030264"/>
    </source>
</evidence>
<dbReference type="GO" id="GO:0000105">
    <property type="term" value="P:L-histidine biosynthetic process"/>
    <property type="evidence" value="ECO:0007669"/>
    <property type="project" value="UniProtKB-KW"/>
</dbReference>
<comment type="similarity">
    <text evidence="2 14">Belongs to the HisA/HisF family.</text>
</comment>
<keyword evidence="7 14" id="KW-0368">Histidine biosynthesis</keyword>
<dbReference type="AlphaFoldDB" id="A0A9D2Q497"/>
<gene>
    <name evidence="15" type="ORF">H9698_00225</name>
</gene>
<evidence type="ECO:0000256" key="2">
    <source>
        <dbReference type="ARBA" id="ARBA00009667"/>
    </source>
</evidence>
<sequence length="251" mass="27336">MSHKIRLIARLDVKGKNLVKGIQYEGLRKLGDPHDFAKRYYEQGIDELLYLDTVASLYGRNNLSDILQKTTQDIFIPITAGGGLRSVEDVGLVLKMGADKAAVNTAALHRPELISELAKAYGSQCVVLSVQAKRWESGWEAYFDNGRERSGKDALEWIRQAERWGAGEVLITSVDAEGRQKGMDQELIAAVRQATELPVIAAGGVSCAEDIVKAANEGADAVSVASILHYDKTNVSALKQEILKAGVEVRA</sequence>
<dbReference type="Gene3D" id="3.20.20.70">
    <property type="entry name" value="Aldolase class I"/>
    <property type="match status" value="1"/>
</dbReference>
<organism evidence="15 16">
    <name type="scientific">Candidatus Ruthenibacterium merdavium</name>
    <dbReference type="NCBI Taxonomy" id="2838752"/>
    <lineage>
        <taxon>Bacteria</taxon>
        <taxon>Bacillati</taxon>
        <taxon>Bacillota</taxon>
        <taxon>Clostridia</taxon>
        <taxon>Eubacteriales</taxon>
        <taxon>Oscillospiraceae</taxon>
        <taxon>Ruthenibacterium</taxon>
    </lineage>
</organism>
<evidence type="ECO:0000256" key="14">
    <source>
        <dbReference type="RuleBase" id="RU003657"/>
    </source>
</evidence>
<evidence type="ECO:0000256" key="1">
    <source>
        <dbReference type="ARBA" id="ARBA00005091"/>
    </source>
</evidence>
<protein>
    <recommendedName>
        <fullName evidence="5">Imidazole glycerol phosphate synthase subunit HisF</fullName>
        <ecNumber evidence="4">4.3.2.10</ecNumber>
    </recommendedName>
    <alternativeName>
        <fullName evidence="10">IGP synthase cyclase subunit</fullName>
    </alternativeName>
    <alternativeName>
        <fullName evidence="11">IGP synthase subunit HisF</fullName>
    </alternativeName>
    <alternativeName>
        <fullName evidence="12">ImGP synthase subunit HisF</fullName>
    </alternativeName>
</protein>
<dbReference type="EC" id="4.3.2.10" evidence="4"/>
<reference evidence="15" key="1">
    <citation type="journal article" date="2021" name="PeerJ">
        <title>Extensive microbial diversity within the chicken gut microbiome revealed by metagenomics and culture.</title>
        <authorList>
            <person name="Gilroy R."/>
            <person name="Ravi A."/>
            <person name="Getino M."/>
            <person name="Pursley I."/>
            <person name="Horton D.L."/>
            <person name="Alikhan N.F."/>
            <person name="Baker D."/>
            <person name="Gharbi K."/>
            <person name="Hall N."/>
            <person name="Watson M."/>
            <person name="Adriaenssens E.M."/>
            <person name="Foster-Nyarko E."/>
            <person name="Jarju S."/>
            <person name="Secka A."/>
            <person name="Antonio M."/>
            <person name="Oren A."/>
            <person name="Chaudhuri R.R."/>
            <person name="La Ragione R."/>
            <person name="Hildebrand F."/>
            <person name="Pallen M.J."/>
        </authorList>
    </citation>
    <scope>NUCLEOTIDE SEQUENCE</scope>
    <source>
        <strain evidence="15">5933</strain>
    </source>
</reference>
<evidence type="ECO:0000256" key="13">
    <source>
        <dbReference type="ARBA" id="ARBA00047838"/>
    </source>
</evidence>
<dbReference type="Pfam" id="PF00977">
    <property type="entry name" value="His_biosynth"/>
    <property type="match status" value="1"/>
</dbReference>
<dbReference type="InterPro" id="IPR050064">
    <property type="entry name" value="IGPS_HisA/HisF"/>
</dbReference>
<reference evidence="15" key="2">
    <citation type="submission" date="2021-04" db="EMBL/GenBank/DDBJ databases">
        <authorList>
            <person name="Gilroy R."/>
        </authorList>
    </citation>
    <scope>NUCLEOTIDE SEQUENCE</scope>
    <source>
        <strain evidence="15">5933</strain>
    </source>
</reference>
<keyword evidence="6 14" id="KW-0028">Amino-acid biosynthesis</keyword>
<comment type="caution">
    <text evidence="15">The sequence shown here is derived from an EMBL/GenBank/DDBJ whole genome shotgun (WGS) entry which is preliminary data.</text>
</comment>
<dbReference type="PANTHER" id="PTHR21235">
    <property type="entry name" value="IMIDAZOLE GLYCEROL PHOSPHATE SYNTHASE SUBUNIT HISF/H IGP SYNTHASE SUBUNIT HISF/H"/>
    <property type="match status" value="1"/>
</dbReference>
<keyword evidence="8" id="KW-0456">Lyase</keyword>
<evidence type="ECO:0000256" key="11">
    <source>
        <dbReference type="ARBA" id="ARBA00031409"/>
    </source>
</evidence>
<dbReference type="Proteomes" id="UP000823918">
    <property type="component" value="Unassembled WGS sequence"/>
</dbReference>
<evidence type="ECO:0000256" key="7">
    <source>
        <dbReference type="ARBA" id="ARBA00023102"/>
    </source>
</evidence>
<comment type="function">
    <text evidence="9">IGPS catalyzes the conversion of PRFAR and glutamine to IGP, AICAR and glutamate. The HisF subunit catalyzes the cyclization activity that produces IGP and AICAR from PRFAR using the ammonia provided by the HisH subunit.</text>
</comment>
<dbReference type="GO" id="GO:0000107">
    <property type="term" value="F:imidazoleglycerol-phosphate synthase activity"/>
    <property type="evidence" value="ECO:0007669"/>
    <property type="project" value="InterPro"/>
</dbReference>
<accession>A0A9D2Q497</accession>
<evidence type="ECO:0000256" key="5">
    <source>
        <dbReference type="ARBA" id="ARBA00016318"/>
    </source>
</evidence>
<dbReference type="InterPro" id="IPR006062">
    <property type="entry name" value="His_biosynth"/>
</dbReference>
<evidence type="ECO:0000313" key="16">
    <source>
        <dbReference type="Proteomes" id="UP000823918"/>
    </source>
</evidence>
<dbReference type="InterPro" id="IPR011060">
    <property type="entry name" value="RibuloseP-bd_barrel"/>
</dbReference>